<feature type="transmembrane region" description="Helical" evidence="10">
    <location>
        <begin position="270"/>
        <end position="289"/>
    </location>
</feature>
<gene>
    <name evidence="12" type="ORF">ACHAXA_010981</name>
</gene>
<evidence type="ECO:0000256" key="5">
    <source>
        <dbReference type="ARBA" id="ARBA00022989"/>
    </source>
</evidence>
<feature type="transmembrane region" description="Helical" evidence="10">
    <location>
        <begin position="230"/>
        <end position="249"/>
    </location>
</feature>
<comment type="subcellular location">
    <subcellularLocation>
        <location evidence="1">Membrane</location>
        <topology evidence="1">Multi-pass membrane protein</topology>
    </subcellularLocation>
</comment>
<dbReference type="EMBL" id="JALLPB020000201">
    <property type="protein sequence ID" value="KAL3815376.1"/>
    <property type="molecule type" value="Genomic_DNA"/>
</dbReference>
<feature type="transmembrane region" description="Helical" evidence="10">
    <location>
        <begin position="388"/>
        <end position="408"/>
    </location>
</feature>
<keyword evidence="7" id="KW-0406">Ion transport</keyword>
<sequence>MLAIMQRHVDSFRLEGMLQATTTTADAGRLLVEGEEYGHADDADAGVDATRIAYEDLYASLVFVICVYVSGRAVRRILHMPPLVGEILAGVLLGPNLAGYVPHPISFVTLGEMGLILLLLEAGVNVDLTTLRLVGGRGLIVAIIGSMMPISIGFGISRALGVDLSGSIAAGACFGPTSAGIAMSTLKRACMLESAVGQLVICAAVIDDMIALVVLSQLNALVGYTSTASIVIPIASALAFLVFGGTIAVRVMPSLLDRYYFAYFDLENHGAAGVALMFLFLIGMMPATYYARASYLMGAFLSGLSFCGREDVRIRYASQFKRLLQWLMRMFFAASIGFQVPIGDFGNGRVVGIGFLYALSFGGKFAVGFLAPNFHKCRRFGGAHLRDCLITGCSMAAEAEFAFVVAVFGKDKNLFSESLYASIIFAIVLSEIFAPLALQLTLSYWTGKVKGRLAEEVSRDTELPMTDRIDRPSEVTNPEEQE</sequence>
<feature type="transmembrane region" description="Helical" evidence="10">
    <location>
        <begin position="324"/>
        <end position="342"/>
    </location>
</feature>
<dbReference type="InterPro" id="IPR006153">
    <property type="entry name" value="Cation/H_exchanger_TM"/>
</dbReference>
<keyword evidence="3" id="KW-0050">Antiport</keyword>
<organism evidence="12 13">
    <name type="scientific">Cyclostephanos tholiformis</name>
    <dbReference type="NCBI Taxonomy" id="382380"/>
    <lineage>
        <taxon>Eukaryota</taxon>
        <taxon>Sar</taxon>
        <taxon>Stramenopiles</taxon>
        <taxon>Ochrophyta</taxon>
        <taxon>Bacillariophyta</taxon>
        <taxon>Coscinodiscophyceae</taxon>
        <taxon>Thalassiosirophycidae</taxon>
        <taxon>Stephanodiscales</taxon>
        <taxon>Stephanodiscaceae</taxon>
        <taxon>Cyclostephanos</taxon>
    </lineage>
</organism>
<dbReference type="PANTHER" id="PTHR43562">
    <property type="entry name" value="NAPA-TYPE SODIUM/HYDROGEN ANTIPORTER"/>
    <property type="match status" value="1"/>
</dbReference>
<feature type="transmembrane region" description="Helical" evidence="10">
    <location>
        <begin position="57"/>
        <end position="74"/>
    </location>
</feature>
<feature type="domain" description="Cation/H+ exchanger transmembrane" evidence="11">
    <location>
        <begin position="70"/>
        <end position="442"/>
    </location>
</feature>
<dbReference type="GO" id="GO:0016020">
    <property type="term" value="C:membrane"/>
    <property type="evidence" value="ECO:0007669"/>
    <property type="project" value="UniProtKB-SubCell"/>
</dbReference>
<evidence type="ECO:0000256" key="4">
    <source>
        <dbReference type="ARBA" id="ARBA00022692"/>
    </source>
</evidence>
<keyword evidence="2" id="KW-0813">Transport</keyword>
<feature type="transmembrane region" description="Helical" evidence="10">
    <location>
        <begin position="198"/>
        <end position="218"/>
    </location>
</feature>
<dbReference type="GO" id="GO:0006814">
    <property type="term" value="P:sodium ion transport"/>
    <property type="evidence" value="ECO:0007669"/>
    <property type="project" value="UniProtKB-KW"/>
</dbReference>
<feature type="transmembrane region" description="Helical" evidence="10">
    <location>
        <begin position="138"/>
        <end position="156"/>
    </location>
</feature>
<evidence type="ECO:0000256" key="9">
    <source>
        <dbReference type="ARBA" id="ARBA00023201"/>
    </source>
</evidence>
<evidence type="ECO:0000256" key="2">
    <source>
        <dbReference type="ARBA" id="ARBA00022448"/>
    </source>
</evidence>
<feature type="transmembrane region" description="Helical" evidence="10">
    <location>
        <begin position="420"/>
        <end position="442"/>
    </location>
</feature>
<keyword evidence="8 10" id="KW-0472">Membrane</keyword>
<reference evidence="12 13" key="1">
    <citation type="submission" date="2024-10" db="EMBL/GenBank/DDBJ databases">
        <title>Updated reference genomes for cyclostephanoid diatoms.</title>
        <authorList>
            <person name="Roberts W.R."/>
            <person name="Alverson A.J."/>
        </authorList>
    </citation>
    <scope>NUCLEOTIDE SEQUENCE [LARGE SCALE GENOMIC DNA]</scope>
    <source>
        <strain evidence="12 13">AJA228-03</strain>
    </source>
</reference>
<dbReference type="InterPro" id="IPR038770">
    <property type="entry name" value="Na+/solute_symporter_sf"/>
</dbReference>
<evidence type="ECO:0000256" key="1">
    <source>
        <dbReference type="ARBA" id="ARBA00004141"/>
    </source>
</evidence>
<evidence type="ECO:0000256" key="3">
    <source>
        <dbReference type="ARBA" id="ARBA00022449"/>
    </source>
</evidence>
<keyword evidence="6" id="KW-0915">Sodium</keyword>
<feature type="transmembrane region" description="Helical" evidence="10">
    <location>
        <begin position="107"/>
        <end position="126"/>
    </location>
</feature>
<evidence type="ECO:0000256" key="6">
    <source>
        <dbReference type="ARBA" id="ARBA00023053"/>
    </source>
</evidence>
<evidence type="ECO:0000256" key="10">
    <source>
        <dbReference type="SAM" id="Phobius"/>
    </source>
</evidence>
<protein>
    <recommendedName>
        <fullName evidence="11">Cation/H+ exchanger transmembrane domain-containing protein</fullName>
    </recommendedName>
</protein>
<feature type="transmembrane region" description="Helical" evidence="10">
    <location>
        <begin position="348"/>
        <end position="367"/>
    </location>
</feature>
<evidence type="ECO:0000313" key="12">
    <source>
        <dbReference type="EMBL" id="KAL3815376.1"/>
    </source>
</evidence>
<dbReference type="AlphaFoldDB" id="A0ABD3RT98"/>
<accession>A0ABD3RT98</accession>
<proteinExistence type="predicted"/>
<dbReference type="Proteomes" id="UP001530377">
    <property type="component" value="Unassembled WGS sequence"/>
</dbReference>
<keyword evidence="4 10" id="KW-0812">Transmembrane</keyword>
<dbReference type="Gene3D" id="1.20.1530.20">
    <property type="match status" value="1"/>
</dbReference>
<keyword evidence="5 10" id="KW-1133">Transmembrane helix</keyword>
<evidence type="ECO:0000256" key="8">
    <source>
        <dbReference type="ARBA" id="ARBA00023136"/>
    </source>
</evidence>
<evidence type="ECO:0000313" key="13">
    <source>
        <dbReference type="Proteomes" id="UP001530377"/>
    </source>
</evidence>
<keyword evidence="9" id="KW-0739">Sodium transport</keyword>
<dbReference type="GO" id="GO:0015297">
    <property type="term" value="F:antiporter activity"/>
    <property type="evidence" value="ECO:0007669"/>
    <property type="project" value="UniProtKB-KW"/>
</dbReference>
<evidence type="ECO:0000259" key="11">
    <source>
        <dbReference type="Pfam" id="PF00999"/>
    </source>
</evidence>
<dbReference type="Pfam" id="PF00999">
    <property type="entry name" value="Na_H_Exchanger"/>
    <property type="match status" value="1"/>
</dbReference>
<name>A0ABD3RT98_9STRA</name>
<dbReference type="PANTHER" id="PTHR43562:SF3">
    <property type="entry name" value="SODIUM ION_PROTON EXCHANGER (EUROFUNG)"/>
    <property type="match status" value="1"/>
</dbReference>
<comment type="caution">
    <text evidence="12">The sequence shown here is derived from an EMBL/GenBank/DDBJ whole genome shotgun (WGS) entry which is preliminary data.</text>
</comment>
<evidence type="ECO:0000256" key="7">
    <source>
        <dbReference type="ARBA" id="ARBA00023065"/>
    </source>
</evidence>
<keyword evidence="13" id="KW-1185">Reference proteome</keyword>